<organism evidence="1 2">
    <name type="scientific">Sorghum bicolor</name>
    <name type="common">Sorghum</name>
    <name type="synonym">Sorghum vulgare</name>
    <dbReference type="NCBI Taxonomy" id="4558"/>
    <lineage>
        <taxon>Eukaryota</taxon>
        <taxon>Viridiplantae</taxon>
        <taxon>Streptophyta</taxon>
        <taxon>Embryophyta</taxon>
        <taxon>Tracheophyta</taxon>
        <taxon>Spermatophyta</taxon>
        <taxon>Magnoliopsida</taxon>
        <taxon>Liliopsida</taxon>
        <taxon>Poales</taxon>
        <taxon>Poaceae</taxon>
        <taxon>PACMAD clade</taxon>
        <taxon>Panicoideae</taxon>
        <taxon>Andropogonodae</taxon>
        <taxon>Andropogoneae</taxon>
        <taxon>Sorghinae</taxon>
        <taxon>Sorghum</taxon>
    </lineage>
</organism>
<sequence length="75" mass="7978">MFGPLSITMRVKISRAMAQSGLLLVTTHGAPDILQVFSFPLTVNLSLDLVEASLVVEEGRGGATSLMDKLLADAY</sequence>
<reference evidence="2" key="2">
    <citation type="journal article" date="2018" name="Plant J.">
        <title>The Sorghum bicolor reference genome: improved assembly, gene annotations, a transcriptome atlas, and signatures of genome organization.</title>
        <authorList>
            <person name="McCormick R.F."/>
            <person name="Truong S.K."/>
            <person name="Sreedasyam A."/>
            <person name="Jenkins J."/>
            <person name="Shu S."/>
            <person name="Sims D."/>
            <person name="Kennedy M."/>
            <person name="Amirebrahimi M."/>
            <person name="Weers B.D."/>
            <person name="McKinley B."/>
            <person name="Mattison A."/>
            <person name="Morishige D.T."/>
            <person name="Grimwood J."/>
            <person name="Schmutz J."/>
            <person name="Mullet J.E."/>
        </authorList>
    </citation>
    <scope>NUCLEOTIDE SEQUENCE [LARGE SCALE GENOMIC DNA]</scope>
    <source>
        <strain evidence="2">cv. BTx623</strain>
    </source>
</reference>
<protein>
    <submittedName>
        <fullName evidence="1">Uncharacterized protein</fullName>
    </submittedName>
</protein>
<dbReference type="AlphaFoldDB" id="A0A1B6PSZ5"/>
<gene>
    <name evidence="1" type="ORF">SORBI_3005G167000</name>
</gene>
<evidence type="ECO:0000313" key="2">
    <source>
        <dbReference type="Proteomes" id="UP000000768"/>
    </source>
</evidence>
<keyword evidence="2" id="KW-1185">Reference proteome</keyword>
<dbReference type="EMBL" id="CM000764">
    <property type="protein sequence ID" value="KXG28789.1"/>
    <property type="molecule type" value="Genomic_DNA"/>
</dbReference>
<dbReference type="Proteomes" id="UP000000768">
    <property type="component" value="Chromosome 5"/>
</dbReference>
<dbReference type="InParanoid" id="A0A1B6PSZ5"/>
<dbReference type="Gramene" id="KXG28789">
    <property type="protein sequence ID" value="KXG28789"/>
    <property type="gene ID" value="SORBI_3005G167000"/>
</dbReference>
<accession>A0A1B6PSZ5</accession>
<reference evidence="1 2" key="1">
    <citation type="journal article" date="2009" name="Nature">
        <title>The Sorghum bicolor genome and the diversification of grasses.</title>
        <authorList>
            <person name="Paterson A.H."/>
            <person name="Bowers J.E."/>
            <person name="Bruggmann R."/>
            <person name="Dubchak I."/>
            <person name="Grimwood J."/>
            <person name="Gundlach H."/>
            <person name="Haberer G."/>
            <person name="Hellsten U."/>
            <person name="Mitros T."/>
            <person name="Poliakov A."/>
            <person name="Schmutz J."/>
            <person name="Spannagl M."/>
            <person name="Tang H."/>
            <person name="Wang X."/>
            <person name="Wicker T."/>
            <person name="Bharti A.K."/>
            <person name="Chapman J."/>
            <person name="Feltus F.A."/>
            <person name="Gowik U."/>
            <person name="Grigoriev I.V."/>
            <person name="Lyons E."/>
            <person name="Maher C.A."/>
            <person name="Martis M."/>
            <person name="Narechania A."/>
            <person name="Otillar R.P."/>
            <person name="Penning B.W."/>
            <person name="Salamov A.A."/>
            <person name="Wang Y."/>
            <person name="Zhang L."/>
            <person name="Carpita N.C."/>
            <person name="Freeling M."/>
            <person name="Gingle A.R."/>
            <person name="Hash C.T."/>
            <person name="Keller B."/>
            <person name="Klein P."/>
            <person name="Kresovich S."/>
            <person name="McCann M.C."/>
            <person name="Ming R."/>
            <person name="Peterson D.G."/>
            <person name="Mehboob-ur-Rahman"/>
            <person name="Ware D."/>
            <person name="Westhoff P."/>
            <person name="Mayer K.F."/>
            <person name="Messing J."/>
            <person name="Rokhsar D.S."/>
        </authorList>
    </citation>
    <scope>NUCLEOTIDE SEQUENCE [LARGE SCALE GENOMIC DNA]</scope>
    <source>
        <strain evidence="2">cv. BTx623</strain>
    </source>
</reference>
<evidence type="ECO:0000313" key="1">
    <source>
        <dbReference type="EMBL" id="KXG28789.1"/>
    </source>
</evidence>
<proteinExistence type="predicted"/>
<name>A0A1B6PSZ5_SORBI</name>